<organism evidence="5 6">
    <name type="scientific">Zwartia hollandica</name>
    <dbReference type="NCBI Taxonomy" id="324606"/>
    <lineage>
        <taxon>Bacteria</taxon>
        <taxon>Pseudomonadati</taxon>
        <taxon>Pseudomonadota</taxon>
        <taxon>Betaproteobacteria</taxon>
        <taxon>Burkholderiales</taxon>
        <taxon>Alcaligenaceae</taxon>
        <taxon>Zwartia</taxon>
    </lineage>
</organism>
<dbReference type="GO" id="GO:0006355">
    <property type="term" value="P:regulation of DNA-templated transcription"/>
    <property type="evidence" value="ECO:0007669"/>
    <property type="project" value="InterPro"/>
</dbReference>
<dbReference type="InterPro" id="IPR050207">
    <property type="entry name" value="Trans_regulatory_Fis"/>
</dbReference>
<evidence type="ECO:0000259" key="4">
    <source>
        <dbReference type="Pfam" id="PF02954"/>
    </source>
</evidence>
<dbReference type="EMBL" id="JAHXRI010000010">
    <property type="protein sequence ID" value="MBZ1351656.1"/>
    <property type="molecule type" value="Genomic_DNA"/>
</dbReference>
<reference evidence="5" key="1">
    <citation type="submission" date="2021-07" db="EMBL/GenBank/DDBJ databases">
        <title>New genus and species of the family Alcaligenaceae.</title>
        <authorList>
            <person name="Hahn M.W."/>
        </authorList>
    </citation>
    <scope>NUCLEOTIDE SEQUENCE</scope>
    <source>
        <strain evidence="5">LF4-65</strain>
    </source>
</reference>
<dbReference type="PANTHER" id="PTHR47918">
    <property type="entry name" value="DNA-BINDING PROTEIN FIS"/>
    <property type="match status" value="1"/>
</dbReference>
<dbReference type="RefSeq" id="WP_259662042.1">
    <property type="nucleotide sequence ID" value="NZ_JAHXRI010000010.1"/>
</dbReference>
<dbReference type="AlphaFoldDB" id="A0A953NA58"/>
<proteinExistence type="inferred from homology"/>
<dbReference type="GO" id="GO:0043565">
    <property type="term" value="F:sequence-specific DNA binding"/>
    <property type="evidence" value="ECO:0007669"/>
    <property type="project" value="InterPro"/>
</dbReference>
<evidence type="ECO:0000313" key="5">
    <source>
        <dbReference type="EMBL" id="MBZ1351656.1"/>
    </source>
</evidence>
<dbReference type="Pfam" id="PF02954">
    <property type="entry name" value="HTH_8"/>
    <property type="match status" value="1"/>
</dbReference>
<dbReference type="Gene3D" id="1.10.10.60">
    <property type="entry name" value="Homeodomain-like"/>
    <property type="match status" value="1"/>
</dbReference>
<dbReference type="InterPro" id="IPR009057">
    <property type="entry name" value="Homeodomain-like_sf"/>
</dbReference>
<name>A0A953NA58_9BURK</name>
<sequence length="81" mass="9251">MKQYNALQNSVRDTLERYLADLGDTDPSGLYDMVIQCVERPVLQIAMQHAEDNQSKAADMLGMTRNTLRKKLLSHKLLSEK</sequence>
<evidence type="ECO:0000313" key="6">
    <source>
        <dbReference type="Proteomes" id="UP000739565"/>
    </source>
</evidence>
<accession>A0A953NA58</accession>
<feature type="domain" description="DNA binding HTH" evidence="4">
    <location>
        <begin position="38"/>
        <end position="72"/>
    </location>
</feature>
<evidence type="ECO:0000256" key="3">
    <source>
        <dbReference type="ARBA" id="ARBA00029540"/>
    </source>
</evidence>
<comment type="caution">
    <text evidence="5">The sequence shown here is derived from an EMBL/GenBank/DDBJ whole genome shotgun (WGS) entry which is preliminary data.</text>
</comment>
<evidence type="ECO:0000256" key="2">
    <source>
        <dbReference type="ARBA" id="ARBA00023125"/>
    </source>
</evidence>
<dbReference type="PRINTS" id="PR01590">
    <property type="entry name" value="HTHFIS"/>
</dbReference>
<dbReference type="PANTHER" id="PTHR47918:SF1">
    <property type="entry name" value="DNA-BINDING PROTEIN FIS"/>
    <property type="match status" value="1"/>
</dbReference>
<comment type="similarity">
    <text evidence="1">Belongs to the transcriptional regulatory Fis family.</text>
</comment>
<dbReference type="Proteomes" id="UP000739565">
    <property type="component" value="Unassembled WGS sequence"/>
</dbReference>
<dbReference type="InterPro" id="IPR005412">
    <property type="entry name" value="Fis_DNA-bd"/>
</dbReference>
<protein>
    <recommendedName>
        <fullName evidence="3">Putative Fis-like DNA-binding protein</fullName>
    </recommendedName>
</protein>
<dbReference type="InterPro" id="IPR002197">
    <property type="entry name" value="HTH_Fis"/>
</dbReference>
<keyword evidence="6" id="KW-1185">Reference proteome</keyword>
<gene>
    <name evidence="5" type="ORF">KZZ10_13470</name>
</gene>
<dbReference type="PIRSF" id="PIRSF002097">
    <property type="entry name" value="DNA-binding_Fis"/>
    <property type="match status" value="1"/>
</dbReference>
<keyword evidence="2" id="KW-0238">DNA-binding</keyword>
<evidence type="ECO:0000256" key="1">
    <source>
        <dbReference type="ARBA" id="ARBA00008559"/>
    </source>
</evidence>
<dbReference type="SUPFAM" id="SSF46689">
    <property type="entry name" value="Homeodomain-like"/>
    <property type="match status" value="1"/>
</dbReference>